<evidence type="ECO:0000256" key="3">
    <source>
        <dbReference type="ARBA" id="ARBA00022723"/>
    </source>
</evidence>
<dbReference type="Proteomes" id="UP000573603">
    <property type="component" value="Unassembled WGS sequence"/>
</dbReference>
<dbReference type="CDD" id="cd11062">
    <property type="entry name" value="CYP58-like"/>
    <property type="match status" value="1"/>
</dbReference>
<dbReference type="Gene3D" id="1.10.630.10">
    <property type="entry name" value="Cytochrome P450"/>
    <property type="match status" value="1"/>
</dbReference>
<evidence type="ECO:0000256" key="4">
    <source>
        <dbReference type="ARBA" id="ARBA00023004"/>
    </source>
</evidence>
<comment type="caution">
    <text evidence="8">The sequence shown here is derived from an EMBL/GenBank/DDBJ whole genome shotgun (WGS) entry which is preliminary data.</text>
</comment>
<evidence type="ECO:0000256" key="7">
    <source>
        <dbReference type="SAM" id="Phobius"/>
    </source>
</evidence>
<keyword evidence="3 5" id="KW-0479">Metal-binding</keyword>
<dbReference type="EMBL" id="JABEVY010000313">
    <property type="protein sequence ID" value="KAF5236898.1"/>
    <property type="molecule type" value="Genomic_DNA"/>
</dbReference>
<evidence type="ECO:0000313" key="9">
    <source>
        <dbReference type="Proteomes" id="UP000573603"/>
    </source>
</evidence>
<dbReference type="Pfam" id="PF00067">
    <property type="entry name" value="p450"/>
    <property type="match status" value="1"/>
</dbReference>
<protein>
    <recommendedName>
        <fullName evidence="10">Cytochrome P450</fullName>
    </recommendedName>
</protein>
<proteinExistence type="predicted"/>
<feature type="compositionally biased region" description="Basic and acidic residues" evidence="6">
    <location>
        <begin position="786"/>
        <end position="816"/>
    </location>
</feature>
<dbReference type="InterPro" id="IPR017972">
    <property type="entry name" value="Cyt_P450_CS"/>
</dbReference>
<dbReference type="AlphaFoldDB" id="A0A8H5DV43"/>
<keyword evidence="7" id="KW-0472">Membrane</keyword>
<name>A0A8H5DV43_9HYPO</name>
<dbReference type="PROSITE" id="PS00086">
    <property type="entry name" value="CYTOCHROME_P450"/>
    <property type="match status" value="1"/>
</dbReference>
<dbReference type="SUPFAM" id="SSF48264">
    <property type="entry name" value="Cytochrome P450"/>
    <property type="match status" value="1"/>
</dbReference>
<evidence type="ECO:0000256" key="2">
    <source>
        <dbReference type="ARBA" id="ARBA00022617"/>
    </source>
</evidence>
<feature type="region of interest" description="Disordered" evidence="6">
    <location>
        <begin position="782"/>
        <end position="816"/>
    </location>
</feature>
<comment type="cofactor">
    <cofactor evidence="1 5">
        <name>heme</name>
        <dbReference type="ChEBI" id="CHEBI:30413"/>
    </cofactor>
</comment>
<evidence type="ECO:0008006" key="10">
    <source>
        <dbReference type="Google" id="ProtNLM"/>
    </source>
</evidence>
<evidence type="ECO:0000256" key="5">
    <source>
        <dbReference type="PIRSR" id="PIRSR602401-1"/>
    </source>
</evidence>
<dbReference type="InterPro" id="IPR050121">
    <property type="entry name" value="Cytochrome_P450_monoxygenase"/>
</dbReference>
<accession>A0A8H5DV43</accession>
<dbReference type="PRINTS" id="PR00385">
    <property type="entry name" value="P450"/>
</dbReference>
<dbReference type="GO" id="GO:0020037">
    <property type="term" value="F:heme binding"/>
    <property type="evidence" value="ECO:0007669"/>
    <property type="project" value="InterPro"/>
</dbReference>
<keyword evidence="7" id="KW-1133">Transmembrane helix</keyword>
<dbReference type="InterPro" id="IPR036396">
    <property type="entry name" value="Cyt_P450_sf"/>
</dbReference>
<reference evidence="8 9" key="1">
    <citation type="journal article" date="2020" name="BMC Genomics">
        <title>Correction to: Identification and distribution of gene clusters required for synthesis of sphingolipid metabolism inhibitors in diverse species of the filamentous fungus Fusarium.</title>
        <authorList>
            <person name="Kim H.S."/>
            <person name="Lohmar J.M."/>
            <person name="Busman M."/>
            <person name="Brown D.W."/>
            <person name="Naumann T.A."/>
            <person name="Divon H.H."/>
            <person name="Lysoe E."/>
            <person name="Uhlig S."/>
            <person name="Proctor R.H."/>
        </authorList>
    </citation>
    <scope>NUCLEOTIDE SEQUENCE [LARGE SCALE GENOMIC DNA]</scope>
    <source>
        <strain evidence="8 9">NRRL 25214</strain>
    </source>
</reference>
<dbReference type="GO" id="GO:0016705">
    <property type="term" value="F:oxidoreductase activity, acting on paired donors, with incorporation or reduction of molecular oxygen"/>
    <property type="evidence" value="ECO:0007669"/>
    <property type="project" value="InterPro"/>
</dbReference>
<evidence type="ECO:0000256" key="1">
    <source>
        <dbReference type="ARBA" id="ARBA00001971"/>
    </source>
</evidence>
<dbReference type="PANTHER" id="PTHR24305:SF147">
    <property type="entry name" value="P450, PUTATIVE (EUROFUNG)-RELATED"/>
    <property type="match status" value="1"/>
</dbReference>
<dbReference type="PANTHER" id="PTHR24305">
    <property type="entry name" value="CYTOCHROME P450"/>
    <property type="match status" value="1"/>
</dbReference>
<keyword evidence="4 5" id="KW-0408">Iron</keyword>
<keyword evidence="2 5" id="KW-0349">Heme</keyword>
<organism evidence="8 9">
    <name type="scientific">Fusarium anthophilum</name>
    <dbReference type="NCBI Taxonomy" id="48485"/>
    <lineage>
        <taxon>Eukaryota</taxon>
        <taxon>Fungi</taxon>
        <taxon>Dikarya</taxon>
        <taxon>Ascomycota</taxon>
        <taxon>Pezizomycotina</taxon>
        <taxon>Sordariomycetes</taxon>
        <taxon>Hypocreomycetidae</taxon>
        <taxon>Hypocreales</taxon>
        <taxon>Nectriaceae</taxon>
        <taxon>Fusarium</taxon>
        <taxon>Fusarium fujikuroi species complex</taxon>
    </lineage>
</organism>
<keyword evidence="9" id="KW-1185">Reference proteome</keyword>
<dbReference type="GO" id="GO:0004497">
    <property type="term" value="F:monooxygenase activity"/>
    <property type="evidence" value="ECO:0007669"/>
    <property type="project" value="InterPro"/>
</dbReference>
<dbReference type="PRINTS" id="PR00463">
    <property type="entry name" value="EP450I"/>
</dbReference>
<feature type="binding site" description="axial binding residue" evidence="5">
    <location>
        <position position="470"/>
    </location>
    <ligand>
        <name>heme</name>
        <dbReference type="ChEBI" id="CHEBI:30413"/>
    </ligand>
    <ligandPart>
        <name>Fe</name>
        <dbReference type="ChEBI" id="CHEBI:18248"/>
    </ligandPart>
</feature>
<gene>
    <name evidence="8" type="ORF">FANTH_11071</name>
</gene>
<dbReference type="InterPro" id="IPR001128">
    <property type="entry name" value="Cyt_P450"/>
</dbReference>
<feature type="transmembrane region" description="Helical" evidence="7">
    <location>
        <begin position="15"/>
        <end position="36"/>
    </location>
</feature>
<keyword evidence="7" id="KW-0812">Transmembrane</keyword>
<dbReference type="InterPro" id="IPR002401">
    <property type="entry name" value="Cyt_P450_E_grp-I"/>
</dbReference>
<evidence type="ECO:0000313" key="8">
    <source>
        <dbReference type="EMBL" id="KAF5236898.1"/>
    </source>
</evidence>
<dbReference type="GO" id="GO:0005506">
    <property type="term" value="F:iron ion binding"/>
    <property type="evidence" value="ECO:0007669"/>
    <property type="project" value="InterPro"/>
</dbReference>
<feature type="region of interest" description="Disordered" evidence="6">
    <location>
        <begin position="862"/>
        <end position="882"/>
    </location>
</feature>
<sequence>MADTPWSAFQDTLTARGWIAALIAAWLVFKVLQALYNVSPFHPLSKIPGPKLAAATYLPEFYYDVILVGRYTHTIKQMHEKYGPIVRINPNELHCADMSFSDEIYAVGGRKRDKPFHQVNGSAAGTGNAFGTPDHDLHRARRAPVAKFFSRAMIARLEQEVHDLAQTLCNKLLAENKDDKDRKPFEIAHAYSCFTSDAISSYCFGEAFGLLSRNQWQPNYREATLAVLKPVFFFRFFPILVSSVKLGKYFIDYLPTDIALLIRTLQIDIPSRVQKTKNELDAGIVYDRPTIFADLLQSELDDSEKKQDRLVEEAVTIVNAGTETTSWALAVITYFLLSQPETLAKLQDELKQVVDDPCHLPSWTTLEQLPYLGAVINEGLRLSYGVSSRTARVPTAEDLAYRGEFNKKPTTLVLPRGYAIGMSAAIAHHDESVFPDSYTFAPERWIDEDNKIRKDLEKSMIAFSKGSRGCLGKNLALCELYLSLAALVLRVMPYMRLYETSERDVRYDHDMFIPMTESGTPYCQLEKGLVNTIILVVYKMVSKMDTGSYSCSDAPPPYSSLGAATSARTFPDASLPVLVSVPTPQQPTLHPSEKPIAIPATSSKLGSPFLRAFPPILEQQYHLPREVFLRFLDDLSRAAVASPPVQILGLAGSIVSMVPLHTAQIVGNSVNAAATLSTYAISKSRSELCISTANKELFMPRGLKAEFAKLAVVARYARMPILNDEGKIEKNSMILGPLEDATAQASVTVQQRRLQALEPWIAPLDLTPLPELHVPDNFVSKMHASTSERQRKKEEKKMTKDRAKAHDDWTEDSRKAREDYEKEMRKIEEEFAKVQRKHVDEPRKLERELKKLGREREKCEKEYEKEMRKVDKDRRKDDKEEEGVRKVLWLLIRPIGNELME</sequence>
<evidence type="ECO:0000256" key="6">
    <source>
        <dbReference type="SAM" id="MobiDB-lite"/>
    </source>
</evidence>